<evidence type="ECO:0000256" key="3">
    <source>
        <dbReference type="ARBA" id="ARBA00023274"/>
    </source>
</evidence>
<sequence length="67" mass="7595">MAVPKRRISHVRRRNRRAHHAIGKPNLRPCANCGAYGMPHRICTACGYYKGVQVLIPRAKKAKSDKE</sequence>
<gene>
    <name evidence="5" type="primary">rpmF</name>
    <name evidence="6" type="ordered locus">Turpa_3969</name>
</gene>
<dbReference type="PATRIC" id="fig|869212.3.peg.4004"/>
<evidence type="ECO:0000256" key="4">
    <source>
        <dbReference type="ARBA" id="ARBA00035178"/>
    </source>
</evidence>
<dbReference type="OrthoDB" id="9812874at2"/>
<accession>I4BBE6</accession>
<evidence type="ECO:0000313" key="6">
    <source>
        <dbReference type="EMBL" id="AFM14603.1"/>
    </source>
</evidence>
<proteinExistence type="inferred from homology"/>
<dbReference type="HAMAP" id="MF_00340">
    <property type="entry name" value="Ribosomal_bL32"/>
    <property type="match status" value="1"/>
</dbReference>
<dbReference type="GO" id="GO:0006412">
    <property type="term" value="P:translation"/>
    <property type="evidence" value="ECO:0007669"/>
    <property type="project" value="UniProtKB-UniRule"/>
</dbReference>
<dbReference type="InterPro" id="IPR002677">
    <property type="entry name" value="Ribosomal_bL32"/>
</dbReference>
<keyword evidence="3 5" id="KW-0687">Ribonucleoprotein</keyword>
<dbReference type="GO" id="GO:0015934">
    <property type="term" value="C:large ribosomal subunit"/>
    <property type="evidence" value="ECO:0007669"/>
    <property type="project" value="InterPro"/>
</dbReference>
<keyword evidence="2 5" id="KW-0689">Ribosomal protein</keyword>
<protein>
    <recommendedName>
        <fullName evidence="4 5">Large ribosomal subunit protein bL32</fullName>
    </recommendedName>
</protein>
<dbReference type="NCBIfam" id="TIGR01031">
    <property type="entry name" value="rpmF_bact"/>
    <property type="match status" value="1"/>
</dbReference>
<dbReference type="KEGG" id="tpx:Turpa_3969"/>
<organism evidence="6 7">
    <name type="scientific">Turneriella parva (strain ATCC BAA-1111 / DSM 21527 / NCTC 11395 / H)</name>
    <name type="common">Leptospira parva</name>
    <dbReference type="NCBI Taxonomy" id="869212"/>
    <lineage>
        <taxon>Bacteria</taxon>
        <taxon>Pseudomonadati</taxon>
        <taxon>Spirochaetota</taxon>
        <taxon>Spirochaetia</taxon>
        <taxon>Leptospirales</taxon>
        <taxon>Leptospiraceae</taxon>
        <taxon>Turneriella</taxon>
    </lineage>
</organism>
<dbReference type="EMBL" id="CP002959">
    <property type="protein sequence ID" value="AFM14603.1"/>
    <property type="molecule type" value="Genomic_DNA"/>
</dbReference>
<evidence type="ECO:0000256" key="5">
    <source>
        <dbReference type="HAMAP-Rule" id="MF_00340"/>
    </source>
</evidence>
<comment type="similarity">
    <text evidence="1 5">Belongs to the bacterial ribosomal protein bL32 family.</text>
</comment>
<dbReference type="STRING" id="869212.Turpa_3969"/>
<dbReference type="HOGENOM" id="CLU_129084_1_3_12"/>
<name>I4BBE6_TURPD</name>
<dbReference type="InterPro" id="IPR044957">
    <property type="entry name" value="Ribosomal_bL32_bact"/>
</dbReference>
<evidence type="ECO:0000313" key="7">
    <source>
        <dbReference type="Proteomes" id="UP000006048"/>
    </source>
</evidence>
<evidence type="ECO:0000256" key="2">
    <source>
        <dbReference type="ARBA" id="ARBA00022980"/>
    </source>
</evidence>
<dbReference type="InterPro" id="IPR011332">
    <property type="entry name" value="Ribosomal_zn-bd"/>
</dbReference>
<dbReference type="SUPFAM" id="SSF57829">
    <property type="entry name" value="Zn-binding ribosomal proteins"/>
    <property type="match status" value="1"/>
</dbReference>
<dbReference type="Pfam" id="PF01783">
    <property type="entry name" value="Ribosomal_L32p"/>
    <property type="match status" value="1"/>
</dbReference>
<dbReference type="Proteomes" id="UP000006048">
    <property type="component" value="Chromosome"/>
</dbReference>
<dbReference type="AlphaFoldDB" id="I4BBE6"/>
<evidence type="ECO:0000256" key="1">
    <source>
        <dbReference type="ARBA" id="ARBA00008560"/>
    </source>
</evidence>
<reference evidence="6 7" key="1">
    <citation type="submission" date="2012-06" db="EMBL/GenBank/DDBJ databases">
        <title>The complete chromosome of genome of Turneriella parva DSM 21527.</title>
        <authorList>
            <consortium name="US DOE Joint Genome Institute (JGI-PGF)"/>
            <person name="Lucas S."/>
            <person name="Han J."/>
            <person name="Lapidus A."/>
            <person name="Bruce D."/>
            <person name="Goodwin L."/>
            <person name="Pitluck S."/>
            <person name="Peters L."/>
            <person name="Kyrpides N."/>
            <person name="Mavromatis K."/>
            <person name="Ivanova N."/>
            <person name="Mikhailova N."/>
            <person name="Chertkov O."/>
            <person name="Detter J.C."/>
            <person name="Tapia R."/>
            <person name="Han C."/>
            <person name="Land M."/>
            <person name="Hauser L."/>
            <person name="Markowitz V."/>
            <person name="Cheng J.-F."/>
            <person name="Hugenholtz P."/>
            <person name="Woyke T."/>
            <person name="Wu D."/>
            <person name="Gronow S."/>
            <person name="Wellnitz S."/>
            <person name="Brambilla E."/>
            <person name="Klenk H.-P."/>
            <person name="Eisen J.A."/>
        </authorList>
    </citation>
    <scope>NUCLEOTIDE SEQUENCE [LARGE SCALE GENOMIC DNA]</scope>
    <source>
        <strain evidence="7">ATCC BAA-1111 / DSM 21527 / NCTC 11395 / H</strain>
    </source>
</reference>
<keyword evidence="7" id="KW-1185">Reference proteome</keyword>
<dbReference type="PANTHER" id="PTHR35534:SF1">
    <property type="entry name" value="LARGE RIBOSOMAL SUBUNIT PROTEIN BL32"/>
    <property type="match status" value="1"/>
</dbReference>
<dbReference type="GO" id="GO:0003735">
    <property type="term" value="F:structural constituent of ribosome"/>
    <property type="evidence" value="ECO:0007669"/>
    <property type="project" value="InterPro"/>
</dbReference>
<dbReference type="RefSeq" id="WP_014805079.1">
    <property type="nucleotide sequence ID" value="NC_018020.1"/>
</dbReference>
<dbReference type="PANTHER" id="PTHR35534">
    <property type="entry name" value="50S RIBOSOMAL PROTEIN L32"/>
    <property type="match status" value="1"/>
</dbReference>